<dbReference type="InterPro" id="IPR000953">
    <property type="entry name" value="Chromo/chromo_shadow_dom"/>
</dbReference>
<dbReference type="InterPro" id="IPR016197">
    <property type="entry name" value="Chromo-like_dom_sf"/>
</dbReference>
<comment type="subcellular location">
    <subcellularLocation>
        <location evidence="1">Nucleus</location>
    </subcellularLocation>
</comment>
<sequence>MGCPEKPSDCGPQFNAKPAPSIQAFGDRATLLNSLQTPSGWAKQDDWVALLPLAEFAYNNGVHAGSKHSPFYLCYGYNPDFTVGDITVTQVPQADELAEFLKRNLEEAKAALTMAQNKQAFYYNNKHKAAIKLEPGDRVFLDSSNIKTSRPSHKLEHKRLGPYKVLEKIGKESYKLELPKSMKIHPVFHTALLHKEPFDEFQRKPKPLPPVITQTGEEYVVEKILDSRKQGRNLWYYVKWKGYGPEENTWEPKSHLANAPKQVAKFHQLHPDAPGP</sequence>
<dbReference type="GO" id="GO:0005634">
    <property type="term" value="C:nucleus"/>
    <property type="evidence" value="ECO:0007669"/>
    <property type="project" value="UniProtKB-SubCell"/>
</dbReference>
<name>A0A8H8P9U2_9AGAM</name>
<dbReference type="Gene3D" id="2.40.50.40">
    <property type="match status" value="1"/>
</dbReference>
<evidence type="ECO:0000256" key="2">
    <source>
        <dbReference type="ARBA" id="ARBA00023242"/>
    </source>
</evidence>
<dbReference type="PROSITE" id="PS50013">
    <property type="entry name" value="CHROMO_2"/>
    <property type="match status" value="1"/>
</dbReference>
<dbReference type="SMART" id="SM00298">
    <property type="entry name" value="CHROMO"/>
    <property type="match status" value="1"/>
</dbReference>
<dbReference type="Pfam" id="PF24626">
    <property type="entry name" value="SH3_Tf2-1"/>
    <property type="match status" value="1"/>
</dbReference>
<evidence type="ECO:0000313" key="5">
    <source>
        <dbReference type="EMBL" id="QRW27800.1"/>
    </source>
</evidence>
<dbReference type="KEGG" id="rsx:RhiXN_02395"/>
<gene>
    <name evidence="5" type="ORF">RhiXN_02395</name>
</gene>
<dbReference type="InterPro" id="IPR023780">
    <property type="entry name" value="Chromo_domain"/>
</dbReference>
<dbReference type="InterPro" id="IPR017984">
    <property type="entry name" value="Chromo_dom_subgr"/>
</dbReference>
<dbReference type="Pfam" id="PF00385">
    <property type="entry name" value="Chromo"/>
    <property type="match status" value="1"/>
</dbReference>
<dbReference type="GeneID" id="67024677"/>
<feature type="domain" description="Chromo" evidence="4">
    <location>
        <begin position="219"/>
        <end position="276"/>
    </location>
</feature>
<proteinExistence type="predicted"/>
<accession>A0A8H8P9U2</accession>
<keyword evidence="2" id="KW-0539">Nucleus</keyword>
<dbReference type="PRINTS" id="PR00504">
    <property type="entry name" value="CHROMODOMAIN"/>
</dbReference>
<dbReference type="InterPro" id="IPR023779">
    <property type="entry name" value="Chromodomain_CS"/>
</dbReference>
<dbReference type="EMBL" id="CP059673">
    <property type="protein sequence ID" value="QRW27800.1"/>
    <property type="molecule type" value="Genomic_DNA"/>
</dbReference>
<dbReference type="PANTHER" id="PTHR22812">
    <property type="entry name" value="CHROMOBOX PROTEIN"/>
    <property type="match status" value="1"/>
</dbReference>
<dbReference type="RefSeq" id="XP_043188037.1">
    <property type="nucleotide sequence ID" value="XM_043322214.1"/>
</dbReference>
<dbReference type="SUPFAM" id="SSF54160">
    <property type="entry name" value="Chromo domain-like"/>
    <property type="match status" value="1"/>
</dbReference>
<protein>
    <submittedName>
        <fullName evidence="5">Transposon Tf2-12 polyprotein</fullName>
    </submittedName>
</protein>
<evidence type="ECO:0000313" key="6">
    <source>
        <dbReference type="Proteomes" id="UP000650533"/>
    </source>
</evidence>
<organism evidence="5 6">
    <name type="scientific">Rhizoctonia solani</name>
    <dbReference type="NCBI Taxonomy" id="456999"/>
    <lineage>
        <taxon>Eukaryota</taxon>
        <taxon>Fungi</taxon>
        <taxon>Dikarya</taxon>
        <taxon>Basidiomycota</taxon>
        <taxon>Agaricomycotina</taxon>
        <taxon>Agaricomycetes</taxon>
        <taxon>Cantharellales</taxon>
        <taxon>Ceratobasidiaceae</taxon>
        <taxon>Rhizoctonia</taxon>
    </lineage>
</organism>
<dbReference type="Gene3D" id="3.30.420.10">
    <property type="entry name" value="Ribonuclease H-like superfamily/Ribonuclease H"/>
    <property type="match status" value="1"/>
</dbReference>
<dbReference type="InterPro" id="IPR036397">
    <property type="entry name" value="RNaseH_sf"/>
</dbReference>
<evidence type="ECO:0000256" key="3">
    <source>
        <dbReference type="SAM" id="Coils"/>
    </source>
</evidence>
<keyword evidence="3" id="KW-0175">Coiled coil</keyword>
<dbReference type="InterPro" id="IPR056924">
    <property type="entry name" value="SH3_Tf2-1"/>
</dbReference>
<dbReference type="PROSITE" id="PS00598">
    <property type="entry name" value="CHROMO_1"/>
    <property type="match status" value="1"/>
</dbReference>
<evidence type="ECO:0000259" key="4">
    <source>
        <dbReference type="PROSITE" id="PS50013"/>
    </source>
</evidence>
<dbReference type="AlphaFoldDB" id="A0A8H8P9U2"/>
<dbReference type="GO" id="GO:0006338">
    <property type="term" value="P:chromatin remodeling"/>
    <property type="evidence" value="ECO:0007669"/>
    <property type="project" value="UniProtKB-ARBA"/>
</dbReference>
<dbReference type="GO" id="GO:0003676">
    <property type="term" value="F:nucleic acid binding"/>
    <property type="evidence" value="ECO:0007669"/>
    <property type="project" value="InterPro"/>
</dbReference>
<evidence type="ECO:0000256" key="1">
    <source>
        <dbReference type="ARBA" id="ARBA00004123"/>
    </source>
</evidence>
<dbReference type="Proteomes" id="UP000650533">
    <property type="component" value="Chromosome 16"/>
</dbReference>
<reference evidence="5" key="1">
    <citation type="submission" date="2020-05" db="EMBL/GenBank/DDBJ databases">
        <title>Evolutionary and genomic comparisons of hybrid uninucleate and nonhybrid Rhizoctonia fungi.</title>
        <authorList>
            <person name="Li C."/>
            <person name="Chen X."/>
        </authorList>
    </citation>
    <scope>NUCLEOTIDE SEQUENCE</scope>
    <source>
        <strain evidence="5">AG-1 IA</strain>
    </source>
</reference>
<feature type="coiled-coil region" evidence="3">
    <location>
        <begin position="91"/>
        <end position="118"/>
    </location>
</feature>
<dbReference type="InterPro" id="IPR051219">
    <property type="entry name" value="Heterochromatin_chromo-domain"/>
</dbReference>
<dbReference type="CDD" id="cd00024">
    <property type="entry name" value="CD_CSD"/>
    <property type="match status" value="1"/>
</dbReference>